<dbReference type="EMBL" id="CP001230">
    <property type="protein sequence ID" value="ACO03018.1"/>
    <property type="molecule type" value="Genomic_DNA"/>
</dbReference>
<dbReference type="RefSeq" id="WP_012675257.1">
    <property type="nucleotide sequence ID" value="NC_012440.1"/>
</dbReference>
<protein>
    <recommendedName>
        <fullName evidence="9">Phosphate-starvation-inducible E</fullName>
    </recommendedName>
</protein>
<dbReference type="HOGENOM" id="CLU_1488297_0_0_0"/>
<dbReference type="Proteomes" id="UP000001366">
    <property type="component" value="Chromosome"/>
</dbReference>
<feature type="transmembrane region" description="Helical" evidence="6">
    <location>
        <begin position="21"/>
        <end position="46"/>
    </location>
</feature>
<keyword evidence="4 6" id="KW-1133">Transmembrane helix</keyword>
<reference evidence="7 8" key="1">
    <citation type="journal article" date="2009" name="J. Bacteriol.">
        <title>Complete and draft genome sequences of six members of the Aquificales.</title>
        <authorList>
            <person name="Reysenbach A.L."/>
            <person name="Hamamura N."/>
            <person name="Podar M."/>
            <person name="Griffiths E."/>
            <person name="Ferreira S."/>
            <person name="Hochstein R."/>
            <person name="Heidelberg J."/>
            <person name="Johnson J."/>
            <person name="Mead D."/>
            <person name="Pohorille A."/>
            <person name="Sarmiento M."/>
            <person name="Schweighofer K."/>
            <person name="Seshadri R."/>
            <person name="Voytek M.A."/>
        </authorList>
    </citation>
    <scope>NUCLEOTIDE SEQUENCE [LARGE SCALE GENOMIC DNA]</scope>
    <source>
        <strain evidence="8">DSM 14350 / EX-H1</strain>
    </source>
</reference>
<evidence type="ECO:0000256" key="5">
    <source>
        <dbReference type="ARBA" id="ARBA00023136"/>
    </source>
</evidence>
<proteinExistence type="predicted"/>
<dbReference type="STRING" id="123214.PERMA_1088"/>
<dbReference type="GO" id="GO:0005886">
    <property type="term" value="C:plasma membrane"/>
    <property type="evidence" value="ECO:0007669"/>
    <property type="project" value="UniProtKB-SubCell"/>
</dbReference>
<keyword evidence="5 6" id="KW-0472">Membrane</keyword>
<keyword evidence="8" id="KW-1185">Reference proteome</keyword>
<evidence type="ECO:0000256" key="2">
    <source>
        <dbReference type="ARBA" id="ARBA00022475"/>
    </source>
</evidence>
<dbReference type="Pfam" id="PF06146">
    <property type="entry name" value="PsiE"/>
    <property type="match status" value="1"/>
</dbReference>
<feature type="transmembrane region" description="Helical" evidence="6">
    <location>
        <begin position="115"/>
        <end position="133"/>
    </location>
</feature>
<dbReference type="KEGG" id="pmx:PERMA_1088"/>
<evidence type="ECO:0000256" key="1">
    <source>
        <dbReference type="ARBA" id="ARBA00004651"/>
    </source>
</evidence>
<comment type="subcellular location">
    <subcellularLocation>
        <location evidence="1">Cell membrane</location>
        <topology evidence="1">Multi-pass membrane protein</topology>
    </subcellularLocation>
</comment>
<evidence type="ECO:0000256" key="3">
    <source>
        <dbReference type="ARBA" id="ARBA00022692"/>
    </source>
</evidence>
<gene>
    <name evidence="7" type="ordered locus">PERMA_1088</name>
</gene>
<dbReference type="InterPro" id="IPR020948">
    <property type="entry name" value="P_starv_induced_PsiE-like"/>
</dbReference>
<sequence length="166" mass="19592">MKKKLLALIEPHKIHRKLGDALEFIEDIIVFFLIILLFILSVYALYDIAVALMKEKIKVYDLIPKFIYLFILIELFRLTIVYLKERRIDTSLMIKTTLIAVLREIIIKAPHFKPLDFVGIGVLTLILALIYYVPKYIFISEEHFELKHKPKPEKIKTKRVVKAKKK</sequence>
<keyword evidence="3 6" id="KW-0812">Transmembrane</keyword>
<dbReference type="OrthoDB" id="14446at2"/>
<evidence type="ECO:0000313" key="8">
    <source>
        <dbReference type="Proteomes" id="UP000001366"/>
    </source>
</evidence>
<dbReference type="eggNOG" id="COG3431">
    <property type="taxonomic scope" value="Bacteria"/>
</dbReference>
<evidence type="ECO:0000256" key="4">
    <source>
        <dbReference type="ARBA" id="ARBA00022989"/>
    </source>
</evidence>
<keyword evidence="2" id="KW-1003">Cell membrane</keyword>
<dbReference type="PaxDb" id="123214-PERMA_1088"/>
<accession>C0QQC8</accession>
<feature type="transmembrane region" description="Helical" evidence="6">
    <location>
        <begin position="66"/>
        <end position="83"/>
    </location>
</feature>
<name>C0QQC8_PERMH</name>
<evidence type="ECO:0000313" key="7">
    <source>
        <dbReference type="EMBL" id="ACO03018.1"/>
    </source>
</evidence>
<dbReference type="AlphaFoldDB" id="C0QQC8"/>
<evidence type="ECO:0008006" key="9">
    <source>
        <dbReference type="Google" id="ProtNLM"/>
    </source>
</evidence>
<evidence type="ECO:0000256" key="6">
    <source>
        <dbReference type="SAM" id="Phobius"/>
    </source>
</evidence>
<organism evidence="7 8">
    <name type="scientific">Persephonella marina (strain DSM 14350 / EX-H1)</name>
    <dbReference type="NCBI Taxonomy" id="123214"/>
    <lineage>
        <taxon>Bacteria</taxon>
        <taxon>Pseudomonadati</taxon>
        <taxon>Aquificota</taxon>
        <taxon>Aquificia</taxon>
        <taxon>Aquificales</taxon>
        <taxon>Hydrogenothermaceae</taxon>
        <taxon>Persephonella</taxon>
    </lineage>
</organism>